<evidence type="ECO:0000313" key="1">
    <source>
        <dbReference type="EMBL" id="MBD3666172.1"/>
    </source>
</evidence>
<dbReference type="Proteomes" id="UP000635142">
    <property type="component" value="Unassembled WGS sequence"/>
</dbReference>
<dbReference type="Pfam" id="PF09365">
    <property type="entry name" value="DUF2461"/>
    <property type="match status" value="1"/>
</dbReference>
<dbReference type="NCBIfam" id="TIGR02453">
    <property type="entry name" value="TIGR02453 family protein"/>
    <property type="match status" value="1"/>
</dbReference>
<sequence length="224" mass="25729">MAQDGFTQLIDDSNAFFAQLKQNNTKDWFNPRKDHYNANIKKPAEFLADLLAEDFSRIAGTTFQPKLFRIYRDVRFSKDKTPLNAHLHMMWRQPGDNPFAPVFFFGSEPGIMTAGFGIMGLKGETLARFRAFIDRHGSDLEEAVRRTEMDWSDWGPPPLKRVPAPYDTAHPRAELLKKKGMTISTRMEDSWRDENGGLVAAIRDQFEKTLPVQRLIRDHLSVDA</sequence>
<dbReference type="PANTHER" id="PTHR36452">
    <property type="entry name" value="CHROMOSOME 12, WHOLE GENOME SHOTGUN SEQUENCE"/>
    <property type="match status" value="1"/>
</dbReference>
<accession>A0A927HFT0</accession>
<dbReference type="EMBL" id="JACTAG010000004">
    <property type="protein sequence ID" value="MBD3666172.1"/>
    <property type="molecule type" value="Genomic_DNA"/>
</dbReference>
<proteinExistence type="predicted"/>
<dbReference type="PIRSF" id="PIRSF028451">
    <property type="entry name" value="UCP028451"/>
    <property type="match status" value="1"/>
</dbReference>
<gene>
    <name evidence="1" type="ORF">H9Q16_19710</name>
</gene>
<dbReference type="PANTHER" id="PTHR36452:SF1">
    <property type="entry name" value="DUF2461 DOMAIN-CONTAINING PROTEIN"/>
    <property type="match status" value="1"/>
</dbReference>
<dbReference type="RefSeq" id="WP_191077203.1">
    <property type="nucleotide sequence ID" value="NZ_JACTAG010000004.1"/>
</dbReference>
<keyword evidence="2" id="KW-1185">Reference proteome</keyword>
<comment type="caution">
    <text evidence="1">The sequence shown here is derived from an EMBL/GenBank/DDBJ whole genome shotgun (WGS) entry which is preliminary data.</text>
</comment>
<dbReference type="InterPro" id="IPR012808">
    <property type="entry name" value="CHP02453"/>
</dbReference>
<dbReference type="AlphaFoldDB" id="A0A927HFT0"/>
<name>A0A927HFT0_9RHOB</name>
<evidence type="ECO:0000313" key="2">
    <source>
        <dbReference type="Proteomes" id="UP000635142"/>
    </source>
</evidence>
<protein>
    <submittedName>
        <fullName evidence="1">DUF2461 domain-containing protein</fullName>
    </submittedName>
</protein>
<reference evidence="1" key="1">
    <citation type="submission" date="2020-08" db="EMBL/GenBank/DDBJ databases">
        <title>Sulfitobacter aestuariivivens sp. nov., isolated from a tidal flat.</title>
        <authorList>
            <person name="Park S."/>
            <person name="Yoon J.-H."/>
        </authorList>
    </citation>
    <scope>NUCLEOTIDE SEQUENCE</scope>
    <source>
        <strain evidence="1">TSTF-M16</strain>
    </source>
</reference>
<organism evidence="1 2">
    <name type="scientific">Sulfitobacter aestuariivivens</name>
    <dbReference type="NCBI Taxonomy" id="2766981"/>
    <lineage>
        <taxon>Bacteria</taxon>
        <taxon>Pseudomonadati</taxon>
        <taxon>Pseudomonadota</taxon>
        <taxon>Alphaproteobacteria</taxon>
        <taxon>Rhodobacterales</taxon>
        <taxon>Roseobacteraceae</taxon>
        <taxon>Sulfitobacter</taxon>
    </lineage>
</organism>
<dbReference type="InterPro" id="IPR015996">
    <property type="entry name" value="UCP028451"/>
</dbReference>